<proteinExistence type="predicted"/>
<gene>
    <name evidence="1" type="ORF">K3G42_030726</name>
</gene>
<sequence>MGHVSTKGLKRRGCSSQVLFICSVFYIFHRFVDSMALAFMHPANASVVQYPCWQRQLTLTLSTIPILSVSGSCLSSFLTAYSAASVCSICAMFGDFLKMNVPWCLLALKSGVGELGENLFLLT</sequence>
<evidence type="ECO:0000313" key="2">
    <source>
        <dbReference type="Proteomes" id="UP000827872"/>
    </source>
</evidence>
<dbReference type="Proteomes" id="UP000827872">
    <property type="component" value="Linkage Group LG03"/>
</dbReference>
<keyword evidence="2" id="KW-1185">Reference proteome</keyword>
<comment type="caution">
    <text evidence="1">The sequence shown here is derived from an EMBL/GenBank/DDBJ whole genome shotgun (WGS) entry which is preliminary data.</text>
</comment>
<name>A0ACB8ELT6_9SAUR</name>
<evidence type="ECO:0000313" key="1">
    <source>
        <dbReference type="EMBL" id="KAH7993351.1"/>
    </source>
</evidence>
<protein>
    <submittedName>
        <fullName evidence="1">Uncharacterized protein</fullName>
    </submittedName>
</protein>
<organism evidence="1 2">
    <name type="scientific">Sphaerodactylus townsendi</name>
    <dbReference type="NCBI Taxonomy" id="933632"/>
    <lineage>
        <taxon>Eukaryota</taxon>
        <taxon>Metazoa</taxon>
        <taxon>Chordata</taxon>
        <taxon>Craniata</taxon>
        <taxon>Vertebrata</taxon>
        <taxon>Euteleostomi</taxon>
        <taxon>Lepidosauria</taxon>
        <taxon>Squamata</taxon>
        <taxon>Bifurcata</taxon>
        <taxon>Gekkota</taxon>
        <taxon>Sphaerodactylidae</taxon>
        <taxon>Sphaerodactylus</taxon>
    </lineage>
</organism>
<dbReference type="EMBL" id="CM037616">
    <property type="protein sequence ID" value="KAH7993351.1"/>
    <property type="molecule type" value="Genomic_DNA"/>
</dbReference>
<accession>A0ACB8ELT6</accession>
<reference evidence="1" key="1">
    <citation type="submission" date="2021-08" db="EMBL/GenBank/DDBJ databases">
        <title>The first chromosome-level gecko genome reveals the dynamic sex chromosomes of Neotropical dwarf geckos (Sphaerodactylidae: Sphaerodactylus).</title>
        <authorList>
            <person name="Pinto B.J."/>
            <person name="Keating S.E."/>
            <person name="Gamble T."/>
        </authorList>
    </citation>
    <scope>NUCLEOTIDE SEQUENCE</scope>
    <source>
        <strain evidence="1">TG3544</strain>
    </source>
</reference>